<dbReference type="WBParaSite" id="HCON_00054200-00001">
    <property type="protein sequence ID" value="HCON_00054200-00001"/>
    <property type="gene ID" value="HCON_00054200"/>
</dbReference>
<keyword evidence="2" id="KW-0677">Repeat</keyword>
<dbReference type="OMA" id="QHGTILH"/>
<dbReference type="Proteomes" id="UP000025227">
    <property type="component" value="Unplaced"/>
</dbReference>
<accession>A0A7I4Y684</accession>
<evidence type="ECO:0000313" key="4">
    <source>
        <dbReference type="WBParaSite" id="HCON_00054200-00001"/>
    </source>
</evidence>
<evidence type="ECO:0000256" key="2">
    <source>
        <dbReference type="ARBA" id="ARBA00022737"/>
    </source>
</evidence>
<organism evidence="3 4">
    <name type="scientific">Haemonchus contortus</name>
    <name type="common">Barber pole worm</name>
    <dbReference type="NCBI Taxonomy" id="6289"/>
    <lineage>
        <taxon>Eukaryota</taxon>
        <taxon>Metazoa</taxon>
        <taxon>Ecdysozoa</taxon>
        <taxon>Nematoda</taxon>
        <taxon>Chromadorea</taxon>
        <taxon>Rhabditida</taxon>
        <taxon>Rhabditina</taxon>
        <taxon>Rhabditomorpha</taxon>
        <taxon>Strongyloidea</taxon>
        <taxon>Trichostrongylidae</taxon>
        <taxon>Haemonchus</taxon>
    </lineage>
</organism>
<dbReference type="PANTHER" id="PTHR45712:SF22">
    <property type="entry name" value="INSULIN-LIKE GROWTH FACTOR-BINDING PROTEIN COMPLEX ACID LABILE SUBUNIT"/>
    <property type="match status" value="1"/>
</dbReference>
<dbReference type="PANTHER" id="PTHR45712">
    <property type="entry name" value="AGAP008170-PA"/>
    <property type="match status" value="1"/>
</dbReference>
<dbReference type="InterPro" id="IPR001611">
    <property type="entry name" value="Leu-rich_rpt"/>
</dbReference>
<sequence length="1185" mass="134718">MLASTIPSLPLVDYQPQPPASIVALSMTEGGLAFVQQDAFRMHDIQALDFTNNQIQTVNVNAFRGLEMKLTHLSFKQNNLSVIPSWALTYLHHLQVLRLDGNRISHIRPNTFDETQLNNLHFLHLDNNQISIIPNMAFARLRLIVLTLSNNRITHLEKLSLPPSLSILELRNNLLTQIPYLALKDKTALQVLDLDSNNISTLEYNPEVQFKTELRLVLRNNKIRTLTTTSLKSFRKFKELDLSYNQISSISSTAFESISYVKALDLSYNSLAYIARGTFKNLAKNLERLNIEENIFHAVPAALSDLRNLTHLSMNGNKLTKVEAEPFEGLKEVLVDLSLAYNRLKIVPTAALNGMVRLEHLDLSKNSIKQLDRSAFGTFDGKASSLVHLNLAGNHLKSIDDPDVFLRMTSLAYLDLSYNKLEHIDPMTFEKLPGLERLYLQNNKLRKYPLHTQHRMQNLRQLNLDNNLIDELPDHILYTTQRLEHLSLAGNRIQSIGDNIFHSSSSKGLKSLNLAGNRISSISKRAFQLMENLQVLKLNNNRLRTIDTTVFAELKNLRYVDLSNNNIVHILPQAFTSLPLIDTLLLHHNEIERIDKSAFHRIARIETLDLSHNFLKNFTCEQLGSVQTIFNLNLAHNRITQMDLTCILRSLIHLDLGHNLLESFKKNMMDGADKLQEIILRGNGILELQAHAFGCCPRLSTIDLSQNHLRTIHKETFSDQELLHHLDISHNAVLHLQPGCFGKNNILSLDIAGNELPSVPTDALRSTSASLAILNLDRNRIRTLDSSQFFELRNLTKLIISRNRIETIEEGAFEHLPALKYLDISNNPVSTWSPSAFRDMSSTMNDINLANTGLFSIPRMSHHAIRHFNLSMNKIYDISRYDLARTAQLHSLDISFNNLPRFEHDVFDDLVNLKMLNISGNPIKEILGEQLETLYQLETLSMHDLTSLARLPFPMEFSNLANLRNFEMYNIAPSAQPSNVTHIIQHLPPLRSLHIELREPVIDTQLRDIDMTHVRQLTITGPNITNISATALHMLRGYRVQLTIRDTSIEEFPTSLLTTLGNVYFLSLSLPNNQLRSINPFKNTDQPWVNHHGTILEALDLSGNPLQCGCAMAWVSEWIQASPTNARDLELAHCEHKEASFRSSLTYVYSTDYLNSSHCYQSNGQSINSVLQLISILWVLVFCLN</sequence>
<evidence type="ECO:0000256" key="1">
    <source>
        <dbReference type="ARBA" id="ARBA00022614"/>
    </source>
</evidence>
<dbReference type="Pfam" id="PF13855">
    <property type="entry name" value="LRR_8"/>
    <property type="match status" value="9"/>
</dbReference>
<proteinExistence type="predicted"/>
<dbReference type="PROSITE" id="PS51450">
    <property type="entry name" value="LRR"/>
    <property type="match status" value="15"/>
</dbReference>
<dbReference type="InterPro" id="IPR050333">
    <property type="entry name" value="SLRP"/>
</dbReference>
<dbReference type="SUPFAM" id="SSF52058">
    <property type="entry name" value="L domain-like"/>
    <property type="match status" value="4"/>
</dbReference>
<keyword evidence="3" id="KW-1185">Reference proteome</keyword>
<dbReference type="Gene3D" id="3.80.10.10">
    <property type="entry name" value="Ribonuclease Inhibitor"/>
    <property type="match status" value="8"/>
</dbReference>
<evidence type="ECO:0000313" key="3">
    <source>
        <dbReference type="Proteomes" id="UP000025227"/>
    </source>
</evidence>
<dbReference type="SMART" id="SM00369">
    <property type="entry name" value="LRR_TYP"/>
    <property type="match status" value="30"/>
</dbReference>
<dbReference type="OrthoDB" id="10022853at2759"/>
<dbReference type="SMART" id="SM00364">
    <property type="entry name" value="LRR_BAC"/>
    <property type="match status" value="7"/>
</dbReference>
<protein>
    <submittedName>
        <fullName evidence="4">Chaoptin</fullName>
    </submittedName>
</protein>
<dbReference type="FunFam" id="3.80.10.10:FF:001164">
    <property type="entry name" value="GH01279p"/>
    <property type="match status" value="1"/>
</dbReference>
<dbReference type="InterPro" id="IPR003591">
    <property type="entry name" value="Leu-rich_rpt_typical-subtyp"/>
</dbReference>
<keyword evidence="1" id="KW-0433">Leucine-rich repeat</keyword>
<dbReference type="InterPro" id="IPR032675">
    <property type="entry name" value="LRR_dom_sf"/>
</dbReference>
<dbReference type="SMART" id="SM00365">
    <property type="entry name" value="LRR_SD22"/>
    <property type="match status" value="16"/>
</dbReference>
<name>A0A7I4Y684_HAECO</name>
<dbReference type="AlphaFoldDB" id="A0A7I4Y684"/>
<reference evidence="4" key="1">
    <citation type="submission" date="2020-12" db="UniProtKB">
        <authorList>
            <consortium name="WormBaseParasite"/>
        </authorList>
    </citation>
    <scope>IDENTIFICATION</scope>
    <source>
        <strain evidence="4">MHco3</strain>
    </source>
</reference>